<sequence length="506" mass="55749">MNAYLAPENLAIVRSSIDGALPSLEGWPIPAALPDTLPPVMAFDPDLLPEQIRGWVMDIAHRMQCPPDFPAVGAITAISSLIGARAVVQPKAKDDWQVVPNLWGLIIGSPGVMKSPALSESLRPLHRLEAAAREKWEAEQEAWELDAKVAEMTNDANDKEARKIAAKDPEKARALLKPAEVPPCPAERRFIVNDATVEKLGELMRSNPWGFMAYRDEIHGLLKGMDREGQEGARAFYLQAYDGNQGYTFDRIGRGTVRIPRVCLAMLGGIQPGRIQSYVRDAVSGGSSDDGLLQRFALAVWPDIGGDFKNVDQWPDTPAKQMAGDVFDRLAEIETTDEPRVWRFDAEAQEVFSEWREPFEREIRSGDMHPALVAHLSKYRKLIPALALVFAMIDSPDAGTIAEAHLLRALAWSDYLRSHAERLYSAAVVPETGAAKTLLAKVRAGALGSSFTPREVAVKHWAGLATPDAVRKAAEVLADYDWLRRDVVQTGGRPSERYEVNPRGVA</sequence>
<dbReference type="Proteomes" id="UP001365846">
    <property type="component" value="Unassembled WGS sequence"/>
</dbReference>
<gene>
    <name evidence="1" type="ORF">WKW77_20000</name>
</gene>
<dbReference type="InterPro" id="IPR025048">
    <property type="entry name" value="DUF3987"/>
</dbReference>
<dbReference type="EMBL" id="JBBKZU010000008">
    <property type="protein sequence ID" value="MEJ8813381.1"/>
    <property type="molecule type" value="Genomic_DNA"/>
</dbReference>
<name>A0ABU8VIE9_9BURK</name>
<organism evidence="1 2">
    <name type="scientific">Variovorax ureilyticus</name>
    <dbReference type="NCBI Taxonomy" id="1836198"/>
    <lineage>
        <taxon>Bacteria</taxon>
        <taxon>Pseudomonadati</taxon>
        <taxon>Pseudomonadota</taxon>
        <taxon>Betaproteobacteria</taxon>
        <taxon>Burkholderiales</taxon>
        <taxon>Comamonadaceae</taxon>
        <taxon>Variovorax</taxon>
    </lineage>
</organism>
<proteinExistence type="predicted"/>
<dbReference type="Pfam" id="PF13148">
    <property type="entry name" value="DUF3987"/>
    <property type="match status" value="1"/>
</dbReference>
<protein>
    <submittedName>
        <fullName evidence="1">YfjI family protein</fullName>
    </submittedName>
</protein>
<keyword evidence="2" id="KW-1185">Reference proteome</keyword>
<comment type="caution">
    <text evidence="1">The sequence shown here is derived from an EMBL/GenBank/DDBJ whole genome shotgun (WGS) entry which is preliminary data.</text>
</comment>
<dbReference type="RefSeq" id="WP_340358617.1">
    <property type="nucleotide sequence ID" value="NZ_JBBKZU010000008.1"/>
</dbReference>
<evidence type="ECO:0000313" key="1">
    <source>
        <dbReference type="EMBL" id="MEJ8813381.1"/>
    </source>
</evidence>
<reference evidence="1 2" key="1">
    <citation type="submission" date="2024-03" db="EMBL/GenBank/DDBJ databases">
        <title>Novel species of the genus Variovorax.</title>
        <authorList>
            <person name="Liu Q."/>
            <person name="Xin Y.-H."/>
        </authorList>
    </citation>
    <scope>NUCLEOTIDE SEQUENCE [LARGE SCALE GENOMIC DNA]</scope>
    <source>
        <strain evidence="1 2">KACC 18899</strain>
    </source>
</reference>
<accession>A0ABU8VIE9</accession>
<evidence type="ECO:0000313" key="2">
    <source>
        <dbReference type="Proteomes" id="UP001365846"/>
    </source>
</evidence>